<dbReference type="InterPro" id="IPR032675">
    <property type="entry name" value="LRR_dom_sf"/>
</dbReference>
<comment type="caution">
    <text evidence="2">The sequence shown here is derived from an EMBL/GenBank/DDBJ whole genome shotgun (WGS) entry which is preliminary data.</text>
</comment>
<dbReference type="Proteomes" id="UP000308133">
    <property type="component" value="Unassembled WGS sequence"/>
</dbReference>
<gene>
    <name evidence="2" type="ORF">C1H76_5028</name>
</gene>
<protein>
    <submittedName>
        <fullName evidence="2">Uncharacterized protein</fullName>
    </submittedName>
</protein>
<evidence type="ECO:0000313" key="3">
    <source>
        <dbReference type="Proteomes" id="UP000308133"/>
    </source>
</evidence>
<feature type="region of interest" description="Disordered" evidence="1">
    <location>
        <begin position="1"/>
        <end position="58"/>
    </location>
</feature>
<dbReference type="AlphaFoldDB" id="A0A4U7B089"/>
<feature type="region of interest" description="Disordered" evidence="1">
    <location>
        <begin position="110"/>
        <end position="139"/>
    </location>
</feature>
<accession>A0A4U7B089</accession>
<reference evidence="2 3" key="1">
    <citation type="submission" date="2018-02" db="EMBL/GenBank/DDBJ databases">
        <title>Draft genome sequences of Elsinoe sp., causing black scab on jojoba.</title>
        <authorList>
            <person name="Stodart B."/>
            <person name="Jeffress S."/>
            <person name="Ash G."/>
            <person name="Arun Chinnappa K."/>
        </authorList>
    </citation>
    <scope>NUCLEOTIDE SEQUENCE [LARGE SCALE GENOMIC DNA]</scope>
    <source>
        <strain evidence="2 3">Hillstone_2</strain>
    </source>
</reference>
<evidence type="ECO:0000313" key="2">
    <source>
        <dbReference type="EMBL" id="TKX22711.1"/>
    </source>
</evidence>
<name>A0A4U7B089_9PEZI</name>
<dbReference type="Gene3D" id="3.80.10.10">
    <property type="entry name" value="Ribonuclease Inhibitor"/>
    <property type="match status" value="1"/>
</dbReference>
<sequence length="525" mass="58454">MALPSSPPLLAQNIPSSPPLPPVSFHARKRHFAEDDNLSSDPVFSEDASEADEQPGFRKKRIYKGPWWAHSRSGEFPRKPSKFADSGVWLASESSDDGFLPSLSRQASASVAAPNMDSPDSGEQFHNANKNTRPDRTLPTPETLAARIVLDCVDNSRPMVDLSDMSLKQLPGPVISPLRQLVLARDMDQPDSDSFISLTPELEIYLANNALTCLPEELWSLENTSVLSLRNNALGELSGFVGKLRKLKELNIAGNGLHWLPWELLDLIRPRQGQVFRLIAHPNPLWQPVDSACVTSHSSVSFADLAHTYVQHSQQAAEQADRADPSAAILASMIARVAATWMHRRQMDGADSINMTPVFGAASKIRYFELNGSPTRSTECLPSSQVEKGWPANLDATPYPPSDPSRAPSLFELCAETLRVRYKDHLPSLGASPWASEPVNRALHHLQQRRNRQLPACSACGRRYLFKRAEWVEYWHCNMSDRSVPSNLLFVPFMRRVCSWGCVERAWQEREPVCAPAQSECHSLS</sequence>
<proteinExistence type="predicted"/>
<dbReference type="EMBL" id="PTQR01000061">
    <property type="protein sequence ID" value="TKX22711.1"/>
    <property type="molecule type" value="Genomic_DNA"/>
</dbReference>
<dbReference type="SUPFAM" id="SSF52058">
    <property type="entry name" value="L domain-like"/>
    <property type="match status" value="1"/>
</dbReference>
<evidence type="ECO:0000256" key="1">
    <source>
        <dbReference type="SAM" id="MobiDB-lite"/>
    </source>
</evidence>
<organism evidence="2 3">
    <name type="scientific">Elsinoe australis</name>
    <dbReference type="NCBI Taxonomy" id="40998"/>
    <lineage>
        <taxon>Eukaryota</taxon>
        <taxon>Fungi</taxon>
        <taxon>Dikarya</taxon>
        <taxon>Ascomycota</taxon>
        <taxon>Pezizomycotina</taxon>
        <taxon>Dothideomycetes</taxon>
        <taxon>Dothideomycetidae</taxon>
        <taxon>Myriangiales</taxon>
        <taxon>Elsinoaceae</taxon>
        <taxon>Elsinoe</taxon>
    </lineage>
</organism>